<organism evidence="20 21">
    <name type="scientific">Megalodesulfovibrio gigas (strain ATCC 19364 / DSM 1382 / NCIMB 9332 / VKM B-1759)</name>
    <name type="common">Desulfovibrio gigas</name>
    <dbReference type="NCBI Taxonomy" id="1121448"/>
    <lineage>
        <taxon>Bacteria</taxon>
        <taxon>Pseudomonadati</taxon>
        <taxon>Thermodesulfobacteriota</taxon>
        <taxon>Desulfovibrionia</taxon>
        <taxon>Desulfovibrionales</taxon>
        <taxon>Desulfovibrionaceae</taxon>
        <taxon>Megalodesulfovibrio</taxon>
    </lineage>
</organism>
<dbReference type="PROSITE" id="PS00101">
    <property type="entry name" value="HEXAPEP_TRANSFERASES"/>
    <property type="match status" value="1"/>
</dbReference>
<dbReference type="Pfam" id="PF12804">
    <property type="entry name" value="NTP_transf_3"/>
    <property type="match status" value="1"/>
</dbReference>
<dbReference type="CDD" id="cd02540">
    <property type="entry name" value="GT2_GlmU_N_bac"/>
    <property type="match status" value="1"/>
</dbReference>
<dbReference type="UniPathway" id="UPA00113">
    <property type="reaction ID" value="UER00532"/>
</dbReference>
<dbReference type="Gene3D" id="2.160.10.10">
    <property type="entry name" value="Hexapeptide repeat proteins"/>
    <property type="match status" value="1"/>
</dbReference>
<feature type="binding site" evidence="18">
    <location>
        <position position="383"/>
    </location>
    <ligand>
        <name>UDP-N-acetyl-alpha-D-glucosamine</name>
        <dbReference type="ChEBI" id="CHEBI:57705"/>
    </ligand>
</feature>
<proteinExistence type="inferred from homology"/>
<keyword evidence="21" id="KW-1185">Reference proteome</keyword>
<dbReference type="KEGG" id="dgg:DGI_0647"/>
<dbReference type="GO" id="GO:0071555">
    <property type="term" value="P:cell wall organization"/>
    <property type="evidence" value="ECO:0007669"/>
    <property type="project" value="UniProtKB-KW"/>
</dbReference>
<comment type="subcellular location">
    <subcellularLocation>
        <location evidence="1 18">Cytoplasm</location>
    </subcellularLocation>
</comment>
<feature type="region of interest" description="Linker" evidence="18">
    <location>
        <begin position="247"/>
        <end position="267"/>
    </location>
</feature>
<evidence type="ECO:0000256" key="7">
    <source>
        <dbReference type="ARBA" id="ARBA00022723"/>
    </source>
</evidence>
<dbReference type="InterPro" id="IPR038009">
    <property type="entry name" value="GlmU_C_LbH"/>
</dbReference>
<feature type="binding site" evidence="18">
    <location>
        <position position="397"/>
    </location>
    <ligand>
        <name>acetyl-CoA</name>
        <dbReference type="ChEBI" id="CHEBI:57288"/>
    </ligand>
</feature>
<comment type="cofactor">
    <cofactor evidence="18">
        <name>Mg(2+)</name>
        <dbReference type="ChEBI" id="CHEBI:18420"/>
    </cofactor>
    <text evidence="18">Binds 1 Mg(2+) ion per subunit.</text>
</comment>
<feature type="binding site" evidence="18">
    <location>
        <position position="440"/>
    </location>
    <ligand>
        <name>acetyl-CoA</name>
        <dbReference type="ChEBI" id="CHEBI:57288"/>
    </ligand>
</feature>
<dbReference type="eggNOG" id="COG1207">
    <property type="taxonomic scope" value="Bacteria"/>
</dbReference>
<feature type="binding site" evidence="18">
    <location>
        <position position="422"/>
    </location>
    <ligand>
        <name>acetyl-CoA</name>
        <dbReference type="ChEBI" id="CHEBI:57288"/>
    </ligand>
</feature>
<dbReference type="EMBL" id="CP006585">
    <property type="protein sequence ID" value="AGW12554.1"/>
    <property type="molecule type" value="Genomic_DNA"/>
</dbReference>
<protein>
    <recommendedName>
        <fullName evidence="18">Bifunctional protein GlmU</fullName>
    </recommendedName>
    <domain>
        <recommendedName>
            <fullName evidence="18">UDP-N-acetylglucosamine pyrophosphorylase</fullName>
            <ecNumber evidence="18">2.7.7.23</ecNumber>
        </recommendedName>
        <alternativeName>
            <fullName evidence="18">N-acetylglucosamine-1-phosphate uridyltransferase</fullName>
        </alternativeName>
    </domain>
    <domain>
        <recommendedName>
            <fullName evidence="18">Glucosamine-1-phosphate N-acetyltransferase</fullName>
            <ecNumber evidence="18">2.3.1.157</ecNumber>
        </recommendedName>
    </domain>
</protein>
<dbReference type="NCBIfam" id="TIGR01173">
    <property type="entry name" value="glmU"/>
    <property type="match status" value="1"/>
</dbReference>
<feature type="binding site" evidence="18">
    <location>
        <begin position="84"/>
        <end position="85"/>
    </location>
    <ligand>
        <name>UDP-N-acetyl-alpha-D-glucosamine</name>
        <dbReference type="ChEBI" id="CHEBI:57705"/>
    </ligand>
</feature>
<dbReference type="GO" id="GO:0005737">
    <property type="term" value="C:cytoplasm"/>
    <property type="evidence" value="ECO:0007669"/>
    <property type="project" value="UniProtKB-SubCell"/>
</dbReference>
<dbReference type="PANTHER" id="PTHR43584">
    <property type="entry name" value="NUCLEOTIDYL TRANSFERASE"/>
    <property type="match status" value="1"/>
</dbReference>
<dbReference type="InterPro" id="IPR025877">
    <property type="entry name" value="MobA-like_NTP_Trfase"/>
</dbReference>
<dbReference type="Proteomes" id="UP000016587">
    <property type="component" value="Chromosome"/>
</dbReference>
<dbReference type="GO" id="GO:0019134">
    <property type="term" value="F:glucosamine-1-phosphate N-acetyltransferase activity"/>
    <property type="evidence" value="ECO:0007669"/>
    <property type="project" value="UniProtKB-UniRule"/>
</dbReference>
<comment type="pathway">
    <text evidence="18">Nucleotide-sugar biosynthesis; UDP-N-acetyl-alpha-D-glucosamine biosynthesis; N-acetyl-alpha-D-glucosamine 1-phosphate from alpha-D-glucosamine 6-phosphate (route II): step 2/2.</text>
</comment>
<dbReference type="SUPFAM" id="SSF51161">
    <property type="entry name" value="Trimeric LpxA-like enzymes"/>
    <property type="match status" value="1"/>
</dbReference>
<feature type="binding site" evidence="18">
    <location>
        <begin position="14"/>
        <end position="17"/>
    </location>
    <ligand>
        <name>UDP-N-acetyl-alpha-D-glucosamine</name>
        <dbReference type="ChEBI" id="CHEBI:57705"/>
    </ligand>
</feature>
<dbReference type="InterPro" id="IPR050065">
    <property type="entry name" value="GlmU-like"/>
</dbReference>
<keyword evidence="12 18" id="KW-0511">Multifunctional enzyme</keyword>
<dbReference type="PANTHER" id="PTHR43584:SF3">
    <property type="entry name" value="BIFUNCTIONAL PROTEIN GLMU"/>
    <property type="match status" value="1"/>
</dbReference>
<comment type="catalytic activity">
    <reaction evidence="16 18">
        <text>N-acetyl-alpha-D-glucosamine 1-phosphate + UTP + H(+) = UDP-N-acetyl-alpha-D-glucosamine + diphosphate</text>
        <dbReference type="Rhea" id="RHEA:13509"/>
        <dbReference type="ChEBI" id="CHEBI:15378"/>
        <dbReference type="ChEBI" id="CHEBI:33019"/>
        <dbReference type="ChEBI" id="CHEBI:46398"/>
        <dbReference type="ChEBI" id="CHEBI:57705"/>
        <dbReference type="ChEBI" id="CHEBI:57776"/>
        <dbReference type="EC" id="2.7.7.23"/>
    </reaction>
</comment>
<dbReference type="CDD" id="cd03353">
    <property type="entry name" value="LbH_GlmU_C"/>
    <property type="match status" value="1"/>
</dbReference>
<evidence type="ECO:0000256" key="12">
    <source>
        <dbReference type="ARBA" id="ARBA00023268"/>
    </source>
</evidence>
<feature type="binding site" evidence="18">
    <location>
        <position position="350"/>
    </location>
    <ligand>
        <name>UDP-N-acetyl-alpha-D-glucosamine</name>
        <dbReference type="ChEBI" id="CHEBI:57705"/>
    </ligand>
</feature>
<dbReference type="AlphaFoldDB" id="T2G8S3"/>
<dbReference type="Gene3D" id="3.90.550.10">
    <property type="entry name" value="Spore Coat Polysaccharide Biosynthesis Protein SpsA, Chain A"/>
    <property type="match status" value="1"/>
</dbReference>
<dbReference type="NCBIfam" id="NF010936">
    <property type="entry name" value="PRK14356.1"/>
    <property type="match status" value="1"/>
</dbReference>
<dbReference type="GO" id="GO:0009252">
    <property type="term" value="P:peptidoglycan biosynthetic process"/>
    <property type="evidence" value="ECO:0007669"/>
    <property type="project" value="UniProtKB-UniRule"/>
</dbReference>
<comment type="subunit">
    <text evidence="18">Homotrimer.</text>
</comment>
<keyword evidence="4 18" id="KW-0963">Cytoplasm</keyword>
<dbReference type="GO" id="GO:0008360">
    <property type="term" value="P:regulation of cell shape"/>
    <property type="evidence" value="ECO:0007669"/>
    <property type="project" value="UniProtKB-KW"/>
</dbReference>
<feature type="binding site" evidence="18">
    <location>
        <position position="457"/>
    </location>
    <ligand>
        <name>acetyl-CoA</name>
        <dbReference type="ChEBI" id="CHEBI:57288"/>
    </ligand>
</feature>
<evidence type="ECO:0000256" key="11">
    <source>
        <dbReference type="ARBA" id="ARBA00022984"/>
    </source>
</evidence>
<accession>T2G8S3</accession>
<evidence type="ECO:0000256" key="9">
    <source>
        <dbReference type="ARBA" id="ARBA00022842"/>
    </source>
</evidence>
<keyword evidence="8 18" id="KW-0677">Repeat</keyword>
<feature type="binding site" evidence="18">
    <location>
        <position position="162"/>
    </location>
    <ligand>
        <name>UDP-N-acetyl-alpha-D-glucosamine</name>
        <dbReference type="ChEBI" id="CHEBI:57705"/>
    </ligand>
</feature>
<dbReference type="HOGENOM" id="CLU_029499_15_2_7"/>
<comment type="similarity">
    <text evidence="2 18">In the C-terminal section; belongs to the transferase hexapeptide repeat family.</text>
</comment>
<evidence type="ECO:0000256" key="8">
    <source>
        <dbReference type="ARBA" id="ARBA00022737"/>
    </source>
</evidence>
<feature type="binding site" evidence="18">
    <location>
        <position position="368"/>
    </location>
    <ligand>
        <name>UDP-N-acetyl-alpha-D-glucosamine</name>
        <dbReference type="ChEBI" id="CHEBI:57705"/>
    </ligand>
</feature>
<dbReference type="GO" id="GO:0003977">
    <property type="term" value="F:UDP-N-acetylglucosamine diphosphorylase activity"/>
    <property type="evidence" value="ECO:0007669"/>
    <property type="project" value="UniProtKB-UniRule"/>
</dbReference>
<keyword evidence="7 18" id="KW-0479">Metal-binding</keyword>
<feature type="region of interest" description="Pyrophosphorylase" evidence="18">
    <location>
        <begin position="1"/>
        <end position="246"/>
    </location>
</feature>
<dbReference type="Pfam" id="PF14602">
    <property type="entry name" value="Hexapep_2"/>
    <property type="match status" value="1"/>
</dbReference>
<keyword evidence="5 18" id="KW-0808">Transferase</keyword>
<evidence type="ECO:0000256" key="10">
    <source>
        <dbReference type="ARBA" id="ARBA00022960"/>
    </source>
</evidence>
<comment type="function">
    <text evidence="17 18">Catalyzes the last two sequential reactions in the de novo biosynthetic pathway for UDP-N-acetylglucosamine (UDP-GlcNAc). The C-terminal domain catalyzes the transfer of acetyl group from acetyl coenzyme A to glucosamine-1-phosphate (GlcN-1-P) to produce N-acetylglucosamine-1-phosphate (GlcNAc-1-P), which is converted into UDP-GlcNAc by the transfer of uridine 5-monophosphate (from uridine 5-triphosphate), a reaction catalyzed by the N-terminal domain.</text>
</comment>
<evidence type="ECO:0000256" key="14">
    <source>
        <dbReference type="ARBA" id="ARBA00023316"/>
    </source>
</evidence>
<feature type="binding site" evidence="18">
    <location>
        <position position="394"/>
    </location>
    <ligand>
        <name>UDP-N-acetyl-alpha-D-glucosamine</name>
        <dbReference type="ChEBI" id="CHEBI:57705"/>
    </ligand>
</feature>
<feature type="binding site" evidence="18">
    <location>
        <begin position="403"/>
        <end position="404"/>
    </location>
    <ligand>
        <name>acetyl-CoA</name>
        <dbReference type="ChEBI" id="CHEBI:57288"/>
    </ligand>
</feature>
<keyword evidence="10 18" id="KW-0133">Cell shape</keyword>
<feature type="binding site" evidence="18">
    <location>
        <position position="28"/>
    </location>
    <ligand>
        <name>UDP-N-acetyl-alpha-D-glucosamine</name>
        <dbReference type="ChEBI" id="CHEBI:57705"/>
    </ligand>
</feature>
<evidence type="ECO:0000256" key="15">
    <source>
        <dbReference type="ARBA" id="ARBA00048247"/>
    </source>
</evidence>
<dbReference type="InterPro" id="IPR018357">
    <property type="entry name" value="Hexapep_transf_CS"/>
</dbReference>
<evidence type="ECO:0000313" key="20">
    <source>
        <dbReference type="EMBL" id="AGW12554.1"/>
    </source>
</evidence>
<dbReference type="UniPathway" id="UPA00973"/>
<dbReference type="GO" id="GO:0006048">
    <property type="term" value="P:UDP-N-acetylglucosamine biosynthetic process"/>
    <property type="evidence" value="ECO:0007669"/>
    <property type="project" value="UniProtKB-UniPathway"/>
</dbReference>
<dbReference type="SUPFAM" id="SSF53448">
    <property type="entry name" value="Nucleotide-diphospho-sugar transferases"/>
    <property type="match status" value="1"/>
</dbReference>
<keyword evidence="14 18" id="KW-0961">Cell wall biogenesis/degradation</keyword>
<dbReference type="InterPro" id="IPR001451">
    <property type="entry name" value="Hexapep"/>
</dbReference>
<dbReference type="InterPro" id="IPR005882">
    <property type="entry name" value="Bifunctional_GlmU"/>
</dbReference>
<keyword evidence="11 18" id="KW-0573">Peptidoglycan synthesis</keyword>
<comment type="similarity">
    <text evidence="3 18">In the N-terminal section; belongs to the N-acetylglucosamine-1-phosphate uridyltransferase family.</text>
</comment>
<feature type="binding site" evidence="18">
    <location>
        <position position="147"/>
    </location>
    <ligand>
        <name>UDP-N-acetyl-alpha-D-glucosamine</name>
        <dbReference type="ChEBI" id="CHEBI:57705"/>
    </ligand>
</feature>
<dbReference type="STRING" id="1121448.DGI_0647"/>
<keyword evidence="6 18" id="KW-0548">Nucleotidyltransferase</keyword>
<evidence type="ECO:0000313" key="21">
    <source>
        <dbReference type="Proteomes" id="UP000016587"/>
    </source>
</evidence>
<dbReference type="HAMAP" id="MF_01631">
    <property type="entry name" value="GlmU"/>
    <property type="match status" value="1"/>
</dbReference>
<dbReference type="GO" id="GO:0016020">
    <property type="term" value="C:membrane"/>
    <property type="evidence" value="ECO:0007669"/>
    <property type="project" value="GOC"/>
</dbReference>
<comment type="pathway">
    <text evidence="18">Bacterial outer membrane biogenesis; LPS lipid A biosynthesis.</text>
</comment>
<dbReference type="InterPro" id="IPR011004">
    <property type="entry name" value="Trimer_LpxA-like_sf"/>
</dbReference>
<dbReference type="GO" id="GO:0000902">
    <property type="term" value="P:cell morphogenesis"/>
    <property type="evidence" value="ECO:0007669"/>
    <property type="project" value="UniProtKB-UniRule"/>
</dbReference>
<feature type="binding site" evidence="18">
    <location>
        <position position="244"/>
    </location>
    <ligand>
        <name>UDP-N-acetyl-alpha-D-glucosamine</name>
        <dbReference type="ChEBI" id="CHEBI:57705"/>
    </ligand>
</feature>
<dbReference type="EC" id="2.3.1.157" evidence="18"/>
<feature type="region of interest" description="N-acetyltransferase" evidence="18">
    <location>
        <begin position="268"/>
        <end position="469"/>
    </location>
</feature>
<keyword evidence="13 18" id="KW-0012">Acyltransferase</keyword>
<dbReference type="PATRIC" id="fig|1121448.10.peg.652"/>
<reference evidence="21" key="2">
    <citation type="submission" date="2013-07" db="EMBL/GenBank/DDBJ databases">
        <authorList>
            <person name="Morais-Silva F.O."/>
            <person name="Rezende A.M."/>
            <person name="Pimentel C."/>
            <person name="Resende D.M."/>
            <person name="Santos C.I."/>
            <person name="Clemente C."/>
            <person name="de Oliveira L.M."/>
            <person name="da Silva S.M."/>
            <person name="Costa D.A."/>
            <person name="Varela-Raposo A."/>
            <person name="Horacio E.C.A."/>
            <person name="Matos M."/>
            <person name="Flores O."/>
            <person name="Ruiz J.C."/>
            <person name="Rodrigues-Pousada C."/>
        </authorList>
    </citation>
    <scope>NUCLEOTIDE SEQUENCE [LARGE SCALE GENOMIC DNA]</scope>
    <source>
        <strain evidence="21">ATCC 19364 / DSM 1382 / NCIMB 9332 / VKM B-1759</strain>
    </source>
</reference>
<feature type="binding site" evidence="18">
    <location>
        <position position="244"/>
    </location>
    <ligand>
        <name>Mg(2+)</name>
        <dbReference type="ChEBI" id="CHEBI:18420"/>
    </ligand>
</feature>
<evidence type="ECO:0000259" key="19">
    <source>
        <dbReference type="Pfam" id="PF12804"/>
    </source>
</evidence>
<feature type="domain" description="MobA-like NTP transferase" evidence="19">
    <location>
        <begin position="11"/>
        <end position="136"/>
    </location>
</feature>
<dbReference type="InterPro" id="IPR029044">
    <property type="entry name" value="Nucleotide-diphossugar_trans"/>
</dbReference>
<name>T2G8S3_MEGG1</name>
<feature type="active site" description="Proton acceptor" evidence="18">
    <location>
        <position position="380"/>
    </location>
</feature>
<evidence type="ECO:0000256" key="2">
    <source>
        <dbReference type="ARBA" id="ARBA00007707"/>
    </source>
</evidence>
<comment type="catalytic activity">
    <reaction evidence="15 18">
        <text>alpha-D-glucosamine 1-phosphate + acetyl-CoA = N-acetyl-alpha-D-glucosamine 1-phosphate + CoA + H(+)</text>
        <dbReference type="Rhea" id="RHEA:13725"/>
        <dbReference type="ChEBI" id="CHEBI:15378"/>
        <dbReference type="ChEBI" id="CHEBI:57287"/>
        <dbReference type="ChEBI" id="CHEBI:57288"/>
        <dbReference type="ChEBI" id="CHEBI:57776"/>
        <dbReference type="ChEBI" id="CHEBI:58516"/>
        <dbReference type="EC" id="2.3.1.157"/>
    </reaction>
</comment>
<evidence type="ECO:0000256" key="17">
    <source>
        <dbReference type="ARBA" id="ARBA00049628"/>
    </source>
</evidence>
<evidence type="ECO:0000256" key="6">
    <source>
        <dbReference type="ARBA" id="ARBA00022695"/>
    </source>
</evidence>
<gene>
    <name evidence="18" type="primary">glmU</name>
    <name evidence="20" type="ORF">DGI_0647</name>
</gene>
<sequence length="469" mass="50033">MTAALPNSVGGLVLAAGKGTRMHSAKPKVLHELLDEPMLWHVHQALEPLLAHRFWTVLGFGADQVCKRLPEVTARCVLQHEQLGTGHALQCAWETLRAASLTHVLVVNGDTPLVPPQALSKMVHVALEEKAAVAFLSITLNDPRSFGRVVRSCNGDVAAIVEAKDYDRTRFGYPTGEINAGIYLLQLDAVGPLLGQLGNNNRSGEYYITDLVGLAKAAGHVVLAENVSAEGMDPEDAILYLGINAPAELVAAEEHMRRCIVTRWAAENVLIRSPDLVRIGPRVQLTPGAEIHGPCELYGQTTLARGALVMSHCWVKDATLESDTTLHPFSHVERAHLHSGAAAGPFARLRPGAVLEQGSRVGNFVEMKKARLGRNAKAGHLTYLGDAEIGPDTNIGAGTITCNYDGARKHLTKIGENVFIGSNTALVAPVHVGDRALVAAGSVITDDVPADALALARGRQVLKSKKPAS</sequence>
<dbReference type="GO" id="GO:0000287">
    <property type="term" value="F:magnesium ion binding"/>
    <property type="evidence" value="ECO:0007669"/>
    <property type="project" value="UniProtKB-UniRule"/>
</dbReference>
<feature type="binding site" evidence="18">
    <location>
        <position position="79"/>
    </location>
    <ligand>
        <name>UDP-N-acetyl-alpha-D-glucosamine</name>
        <dbReference type="ChEBI" id="CHEBI:57705"/>
    </ligand>
</feature>
<comment type="pathway">
    <text evidence="18">Nucleotide-sugar biosynthesis; UDP-N-acetyl-alpha-D-glucosamine biosynthesis; UDP-N-acetyl-alpha-D-glucosamine from N-acetyl-alpha-D-glucosamine 1-phosphate: step 1/1.</text>
</comment>
<evidence type="ECO:0000256" key="4">
    <source>
        <dbReference type="ARBA" id="ARBA00022490"/>
    </source>
</evidence>
<dbReference type="EC" id="2.7.7.23" evidence="18"/>
<feature type="binding site" evidence="18">
    <location>
        <position position="179"/>
    </location>
    <ligand>
        <name>UDP-N-acetyl-alpha-D-glucosamine</name>
        <dbReference type="ChEBI" id="CHEBI:57705"/>
    </ligand>
</feature>
<reference evidence="20 21" key="1">
    <citation type="journal article" date="2013" name="J. Bacteriol.">
        <title>Roles of HynAB and Ech, the only two hydrogenases found in the model sulfate reducer Desulfovibrio gigas.</title>
        <authorList>
            <person name="Morais-Silva F.O."/>
            <person name="Santos C.I."/>
            <person name="Rodrigues R."/>
            <person name="Pereira I.A."/>
            <person name="Rodrigues-Pousada C."/>
        </authorList>
    </citation>
    <scope>NUCLEOTIDE SEQUENCE [LARGE SCALE GENOMIC DNA]</scope>
    <source>
        <strain evidence="21">ATCC 19364 / DSM 1382 / NCIMB 9332 / VKM B-1759</strain>
    </source>
</reference>
<comment type="caution">
    <text evidence="18">Lacks conserved residue(s) required for the propagation of feature annotation.</text>
</comment>
<evidence type="ECO:0000256" key="18">
    <source>
        <dbReference type="HAMAP-Rule" id="MF_01631"/>
    </source>
</evidence>
<evidence type="ECO:0000256" key="16">
    <source>
        <dbReference type="ARBA" id="ARBA00048493"/>
    </source>
</evidence>
<feature type="binding site" evidence="18">
    <location>
        <position position="110"/>
    </location>
    <ligand>
        <name>Mg(2+)</name>
        <dbReference type="ChEBI" id="CHEBI:18420"/>
    </ligand>
</feature>
<evidence type="ECO:0000256" key="1">
    <source>
        <dbReference type="ARBA" id="ARBA00004496"/>
    </source>
</evidence>
<evidence type="ECO:0000256" key="13">
    <source>
        <dbReference type="ARBA" id="ARBA00023315"/>
    </source>
</evidence>
<keyword evidence="9 18" id="KW-0460">Magnesium</keyword>
<evidence type="ECO:0000256" key="5">
    <source>
        <dbReference type="ARBA" id="ARBA00022679"/>
    </source>
</evidence>
<dbReference type="GO" id="GO:0009245">
    <property type="term" value="P:lipid A biosynthetic process"/>
    <property type="evidence" value="ECO:0007669"/>
    <property type="project" value="UniProtKB-UniRule"/>
</dbReference>
<evidence type="ECO:0000256" key="3">
    <source>
        <dbReference type="ARBA" id="ARBA00007947"/>
    </source>
</evidence>